<sequence>MRNRELEPLDPEKAVEQYLDSRRPSITDSTYRNSKNRLGHFLDFLEEEEIDDMNDITGRTLYNFVAWRQGDIAPVTLQKQLSSLRVFLRWAADVEAVPEGLAEKVHSPELPDGAEARTIALEEERAEAILEYLNRYEYASRRHVCFSLLWRTGMRISSLHALDLKDLRPDDCAVDLRNRPETDTRLKNGNSGERWVYLGPRWYQVVEDYVDANRYDVKDEHGREPLVTTKQGRAHKLTVQKWIYSVTRPCMMHDCPHDRDPETCEAMGGYQQASKCPSSRSPHTLRRGAITTHLLEGVPPEVASERMDVSLEVLYRHYDARSPGEKMNQRKKFLRQ</sequence>
<dbReference type="PROSITE" id="PS51898">
    <property type="entry name" value="TYR_RECOMBINASE"/>
    <property type="match status" value="1"/>
</dbReference>
<dbReference type="InterPro" id="IPR002104">
    <property type="entry name" value="Integrase_catalytic"/>
</dbReference>
<dbReference type="GO" id="GO:0015074">
    <property type="term" value="P:DNA integration"/>
    <property type="evidence" value="ECO:0007669"/>
    <property type="project" value="UniProtKB-KW"/>
</dbReference>
<evidence type="ECO:0000256" key="3">
    <source>
        <dbReference type="ARBA" id="ARBA00023172"/>
    </source>
</evidence>
<dbReference type="PANTHER" id="PTHR30349">
    <property type="entry name" value="PHAGE INTEGRASE-RELATED"/>
    <property type="match status" value="1"/>
</dbReference>
<dbReference type="AlphaFoldDB" id="A0A482T809"/>
<dbReference type="GO" id="GO:0006310">
    <property type="term" value="P:DNA recombination"/>
    <property type="evidence" value="ECO:0007669"/>
    <property type="project" value="UniProtKB-KW"/>
</dbReference>
<comment type="caution">
    <text evidence="7">The sequence shown here is derived from an EMBL/GenBank/DDBJ whole genome shotgun (WGS) entry which is preliminary data.</text>
</comment>
<feature type="domain" description="Tyr recombinase" evidence="5">
    <location>
        <begin position="116"/>
        <end position="331"/>
    </location>
</feature>
<dbReference type="InterPro" id="IPR013762">
    <property type="entry name" value="Integrase-like_cat_sf"/>
</dbReference>
<organism evidence="7 8">
    <name type="scientific">Halogeometricum borinquense</name>
    <dbReference type="NCBI Taxonomy" id="60847"/>
    <lineage>
        <taxon>Archaea</taxon>
        <taxon>Methanobacteriati</taxon>
        <taxon>Methanobacteriota</taxon>
        <taxon>Stenosarchaea group</taxon>
        <taxon>Halobacteria</taxon>
        <taxon>Halobacteriales</taxon>
        <taxon>Haloferacaceae</taxon>
        <taxon>Halogeometricum</taxon>
    </lineage>
</organism>
<evidence type="ECO:0000313" key="8">
    <source>
        <dbReference type="Proteomes" id="UP000294028"/>
    </source>
</evidence>
<dbReference type="Pfam" id="PF02899">
    <property type="entry name" value="Phage_int_SAM_1"/>
    <property type="match status" value="1"/>
</dbReference>
<evidence type="ECO:0000259" key="5">
    <source>
        <dbReference type="PROSITE" id="PS51898"/>
    </source>
</evidence>
<dbReference type="InterPro" id="IPR050090">
    <property type="entry name" value="Tyrosine_recombinase_XerCD"/>
</dbReference>
<keyword evidence="2 4" id="KW-0238">DNA-binding</keyword>
<evidence type="ECO:0000256" key="4">
    <source>
        <dbReference type="PROSITE-ProRule" id="PRU01248"/>
    </source>
</evidence>
<dbReference type="Gene3D" id="1.10.150.130">
    <property type="match status" value="1"/>
</dbReference>
<feature type="domain" description="Core-binding (CB)" evidence="6">
    <location>
        <begin position="9"/>
        <end position="92"/>
    </location>
</feature>
<proteinExistence type="predicted"/>
<protein>
    <submittedName>
        <fullName evidence="7">Integrase</fullName>
    </submittedName>
</protein>
<name>A0A482T809_9EURY</name>
<evidence type="ECO:0000313" key="7">
    <source>
        <dbReference type="EMBL" id="RYJ12762.1"/>
    </source>
</evidence>
<dbReference type="InterPro" id="IPR044068">
    <property type="entry name" value="CB"/>
</dbReference>
<dbReference type="CDD" id="cd00397">
    <property type="entry name" value="DNA_BRE_C"/>
    <property type="match status" value="1"/>
</dbReference>
<dbReference type="InterPro" id="IPR011010">
    <property type="entry name" value="DNA_brk_join_enz"/>
</dbReference>
<dbReference type="InterPro" id="IPR010998">
    <property type="entry name" value="Integrase_recombinase_N"/>
</dbReference>
<dbReference type="RefSeq" id="WP_129783264.1">
    <property type="nucleotide sequence ID" value="NZ_JAXCMF010000028.1"/>
</dbReference>
<evidence type="ECO:0000259" key="6">
    <source>
        <dbReference type="PROSITE" id="PS51900"/>
    </source>
</evidence>
<dbReference type="Proteomes" id="UP000294028">
    <property type="component" value="Unassembled WGS sequence"/>
</dbReference>
<gene>
    <name evidence="7" type="ORF">ELS19_01430</name>
</gene>
<dbReference type="PANTHER" id="PTHR30349:SF41">
    <property type="entry name" value="INTEGRASE_RECOMBINASE PROTEIN MJ0367-RELATED"/>
    <property type="match status" value="1"/>
</dbReference>
<evidence type="ECO:0000256" key="1">
    <source>
        <dbReference type="ARBA" id="ARBA00022908"/>
    </source>
</evidence>
<dbReference type="EMBL" id="RZHH01000002">
    <property type="protein sequence ID" value="RYJ12762.1"/>
    <property type="molecule type" value="Genomic_DNA"/>
</dbReference>
<keyword evidence="1" id="KW-0229">DNA integration</keyword>
<keyword evidence="3" id="KW-0233">DNA recombination</keyword>
<dbReference type="SUPFAM" id="SSF56349">
    <property type="entry name" value="DNA breaking-rejoining enzymes"/>
    <property type="match status" value="1"/>
</dbReference>
<reference evidence="7 8" key="1">
    <citation type="submission" date="2018-12" db="EMBL/GenBank/DDBJ databases">
        <title>Genome analysis provides insights into bioremediation potentialities of Halogeometricum borinquense strain N11.</title>
        <authorList>
            <person name="Najjari A."/>
            <person name="Youssef N."/>
            <person name="Fhoula I."/>
            <person name="Ben Dhia O."/>
            <person name="Mahjoubi M."/>
            <person name="Ouzari H.I."/>
            <person name="Cherif A."/>
        </authorList>
    </citation>
    <scope>NUCLEOTIDE SEQUENCE [LARGE SCALE GENOMIC DNA]</scope>
    <source>
        <strain evidence="7 8">N11</strain>
    </source>
</reference>
<dbReference type="InterPro" id="IPR004107">
    <property type="entry name" value="Integrase_SAM-like_N"/>
</dbReference>
<evidence type="ECO:0000256" key="2">
    <source>
        <dbReference type="ARBA" id="ARBA00023125"/>
    </source>
</evidence>
<dbReference type="Gene3D" id="1.10.443.10">
    <property type="entry name" value="Intergrase catalytic core"/>
    <property type="match status" value="1"/>
</dbReference>
<accession>A0A482T809</accession>
<dbReference type="PROSITE" id="PS51900">
    <property type="entry name" value="CB"/>
    <property type="match status" value="1"/>
</dbReference>
<dbReference type="GO" id="GO:0003677">
    <property type="term" value="F:DNA binding"/>
    <property type="evidence" value="ECO:0007669"/>
    <property type="project" value="UniProtKB-UniRule"/>
</dbReference>